<dbReference type="AlphaFoldDB" id="A0A7M7GEV4"/>
<reference evidence="3" key="2">
    <citation type="submission" date="2021-01" db="UniProtKB">
        <authorList>
            <consortium name="EnsemblMetazoa"/>
        </authorList>
    </citation>
    <scope>IDENTIFICATION</scope>
</reference>
<evidence type="ECO:0000256" key="1">
    <source>
        <dbReference type="SAM" id="MobiDB-lite"/>
    </source>
</evidence>
<sequence length="366" mass="40931">MAKPQMLRVLLCAVVMSIVKGQTYTVQDIADMQNQVIYELFDYFHFSQERQLTTAFEKLKQIENRLLQAERALGIDGSNAPAIPGFVRPTSLYRPDPQRRPEYNRRKPPQASRATAFPRELPVGRVTAAAPRPPTWAPPRRPKTTLAPEPPTRPPYAKTCAEIHQMGYLLPDIPMYSVDPLNDNDLVNVVCEKSRRLDGTQTVYTVIGHSALNEADKEILVSGHEDPGSFSLKPVYEANKKQLKAMTAASRSCEQFIAYRCQGSVLMQRSLETGTTYGWWETIDGDRVESWGGAPFNSSMCACGVRRRCVNPQRPCNCDANKQSSDEGFIMDKQYLPVSDVRLGDTGGKKEKGFLELGPLRCEGLA</sequence>
<feature type="region of interest" description="Disordered" evidence="1">
    <location>
        <begin position="86"/>
        <end position="154"/>
    </location>
</feature>
<dbReference type="Proteomes" id="UP000007110">
    <property type="component" value="Unassembled WGS sequence"/>
</dbReference>
<evidence type="ECO:0000313" key="4">
    <source>
        <dbReference type="Proteomes" id="UP000007110"/>
    </source>
</evidence>
<dbReference type="KEGG" id="spu:100892913"/>
<reference evidence="4" key="1">
    <citation type="submission" date="2015-02" db="EMBL/GenBank/DDBJ databases">
        <title>Genome sequencing for Strongylocentrotus purpuratus.</title>
        <authorList>
            <person name="Murali S."/>
            <person name="Liu Y."/>
            <person name="Vee V."/>
            <person name="English A."/>
            <person name="Wang M."/>
            <person name="Skinner E."/>
            <person name="Han Y."/>
            <person name="Muzny D.M."/>
            <person name="Worley K.C."/>
            <person name="Gibbs R.A."/>
        </authorList>
    </citation>
    <scope>NUCLEOTIDE SEQUENCE</scope>
</reference>
<dbReference type="OrthoDB" id="26719at2759"/>
<feature type="chain" id="PRO_5029605289" evidence="2">
    <location>
        <begin position="22"/>
        <end position="366"/>
    </location>
</feature>
<dbReference type="GeneID" id="100892913"/>
<dbReference type="RefSeq" id="XP_003724332.1">
    <property type="nucleotide sequence ID" value="XM_003724284.3"/>
</dbReference>
<name>A0A7M7GEV4_STRPU</name>
<dbReference type="InParanoid" id="A0A7M7GEV4"/>
<dbReference type="Gene3D" id="2.60.120.1000">
    <property type="match status" value="1"/>
</dbReference>
<organism evidence="3 4">
    <name type="scientific">Strongylocentrotus purpuratus</name>
    <name type="common">Purple sea urchin</name>
    <dbReference type="NCBI Taxonomy" id="7668"/>
    <lineage>
        <taxon>Eukaryota</taxon>
        <taxon>Metazoa</taxon>
        <taxon>Echinodermata</taxon>
        <taxon>Eleutherozoa</taxon>
        <taxon>Echinozoa</taxon>
        <taxon>Echinoidea</taxon>
        <taxon>Euechinoidea</taxon>
        <taxon>Echinacea</taxon>
        <taxon>Camarodonta</taxon>
        <taxon>Echinidea</taxon>
        <taxon>Strongylocentrotidae</taxon>
        <taxon>Strongylocentrotus</taxon>
    </lineage>
</organism>
<evidence type="ECO:0000313" key="3">
    <source>
        <dbReference type="EnsemblMetazoa" id="XP_003724332"/>
    </source>
</evidence>
<feature type="compositionally biased region" description="Basic and acidic residues" evidence="1">
    <location>
        <begin position="96"/>
        <end position="105"/>
    </location>
</feature>
<protein>
    <submittedName>
        <fullName evidence="3">Uncharacterized protein</fullName>
    </submittedName>
</protein>
<accession>A0A7M7GEV4</accession>
<proteinExistence type="predicted"/>
<dbReference type="OMA" id="WWETIDG"/>
<keyword evidence="4" id="KW-1185">Reference proteome</keyword>
<evidence type="ECO:0000256" key="2">
    <source>
        <dbReference type="SAM" id="SignalP"/>
    </source>
</evidence>
<dbReference type="EnsemblMetazoa" id="XM_003724284">
    <property type="protein sequence ID" value="XP_003724332"/>
    <property type="gene ID" value="LOC100892913"/>
</dbReference>
<feature type="signal peptide" evidence="2">
    <location>
        <begin position="1"/>
        <end position="21"/>
    </location>
</feature>
<keyword evidence="2" id="KW-0732">Signal</keyword>